<sequence length="493" mass="55706">MAVSFTPSQKGTRNAAVPLAWTSSPTRLLASDMKLLVKNLNNVPGILLPLTSKHFLDELYPWSFMNMWTLTLHIFLVIYQLLFLLSIPVWFVIHGPAIWVAAYCACVLLFNKAVCLLLNGPAYLDSDVKAAFEEHHPKERWIFLNGVAVGSHWLQANIDRLAMTFRRPIRGVHNPTAGIVFDLIQCLIERNFSYSTSDVRESYVQIKNALLDNKYDKTVLLLHSQGGIQGSLIVDWLLSEVPQTLLSQLEIYTFGNAANHFNNPHWDLRTYLTGATTETQKDRTVKSIGHIEHYGHSGDFVARWGILNFAKVPNRYMGRMFERPGSGHLLNQHYLNAMFPLDDEGRVMETNKFMEMAVNIANHETGENPQSQSTNGATNINHETEIKDQTGMPSVMTSIAGWPKYTNGVHASPITSNREGMLESLIEHITPDSGRKDSLIHDINSPVQKVASRPSQTLRVKDFSRLWQYRNGSTPPIEAQELKEEAAKRLRTM</sequence>
<dbReference type="EMBL" id="NAJL01000028">
    <property type="protein sequence ID" value="TKA26480.1"/>
    <property type="molecule type" value="Genomic_DNA"/>
</dbReference>
<gene>
    <name evidence="2" type="ORF">B0A50_05317</name>
</gene>
<keyword evidence="1" id="KW-0472">Membrane</keyword>
<dbReference type="SUPFAM" id="SSF53474">
    <property type="entry name" value="alpha/beta-Hydrolases"/>
    <property type="match status" value="1"/>
</dbReference>
<feature type="transmembrane region" description="Helical" evidence="1">
    <location>
        <begin position="97"/>
        <end position="119"/>
    </location>
</feature>
<organism evidence="2 3">
    <name type="scientific">Salinomyces thailandicus</name>
    <dbReference type="NCBI Taxonomy" id="706561"/>
    <lineage>
        <taxon>Eukaryota</taxon>
        <taxon>Fungi</taxon>
        <taxon>Dikarya</taxon>
        <taxon>Ascomycota</taxon>
        <taxon>Pezizomycotina</taxon>
        <taxon>Dothideomycetes</taxon>
        <taxon>Dothideomycetidae</taxon>
        <taxon>Mycosphaerellales</taxon>
        <taxon>Teratosphaeriaceae</taxon>
        <taxon>Salinomyces</taxon>
    </lineage>
</organism>
<keyword evidence="3" id="KW-1185">Reference proteome</keyword>
<dbReference type="PANTHER" id="PTHR42044:SF2">
    <property type="entry name" value="DUF676 DOMAIN-CONTAINING PROTEIN"/>
    <property type="match status" value="1"/>
</dbReference>
<evidence type="ECO:0000313" key="2">
    <source>
        <dbReference type="EMBL" id="TKA26480.1"/>
    </source>
</evidence>
<keyword evidence="1" id="KW-0812">Transmembrane</keyword>
<comment type="caution">
    <text evidence="2">The sequence shown here is derived from an EMBL/GenBank/DDBJ whole genome shotgun (WGS) entry which is preliminary data.</text>
</comment>
<dbReference type="Proteomes" id="UP000308549">
    <property type="component" value="Unassembled WGS sequence"/>
</dbReference>
<dbReference type="PANTHER" id="PTHR42044">
    <property type="entry name" value="DUF676 DOMAIN-CONTAINING PROTEIN-RELATED"/>
    <property type="match status" value="1"/>
</dbReference>
<dbReference type="AlphaFoldDB" id="A0A4U0TVU5"/>
<evidence type="ECO:0000256" key="1">
    <source>
        <dbReference type="SAM" id="Phobius"/>
    </source>
</evidence>
<feature type="transmembrane region" description="Helical" evidence="1">
    <location>
        <begin position="70"/>
        <end position="91"/>
    </location>
</feature>
<protein>
    <submittedName>
        <fullName evidence="2">Uncharacterized protein</fullName>
    </submittedName>
</protein>
<reference evidence="2 3" key="1">
    <citation type="submission" date="2017-03" db="EMBL/GenBank/DDBJ databases">
        <title>Genomes of endolithic fungi from Antarctica.</title>
        <authorList>
            <person name="Coleine C."/>
            <person name="Masonjones S."/>
            <person name="Stajich J.E."/>
        </authorList>
    </citation>
    <scope>NUCLEOTIDE SEQUENCE [LARGE SCALE GENOMIC DNA]</scope>
    <source>
        <strain evidence="2 3">CCFEE 6315</strain>
    </source>
</reference>
<name>A0A4U0TVU5_9PEZI</name>
<proteinExistence type="predicted"/>
<keyword evidence="1" id="KW-1133">Transmembrane helix</keyword>
<dbReference type="OrthoDB" id="202545at2759"/>
<dbReference type="InterPro" id="IPR029058">
    <property type="entry name" value="AB_hydrolase_fold"/>
</dbReference>
<evidence type="ECO:0000313" key="3">
    <source>
        <dbReference type="Proteomes" id="UP000308549"/>
    </source>
</evidence>
<accession>A0A4U0TVU5</accession>